<protein>
    <submittedName>
        <fullName evidence="2">IPT/TIG domain-containing protein</fullName>
    </submittedName>
</protein>
<gene>
    <name evidence="2" type="ORF">ACFSUS_28000</name>
</gene>
<dbReference type="InterPro" id="IPR002909">
    <property type="entry name" value="IPT_dom"/>
</dbReference>
<evidence type="ECO:0000259" key="1">
    <source>
        <dbReference type="Pfam" id="PF01833"/>
    </source>
</evidence>
<comment type="caution">
    <text evidence="2">The sequence shown here is derived from an EMBL/GenBank/DDBJ whole genome shotgun (WGS) entry which is preliminary data.</text>
</comment>
<dbReference type="Pfam" id="PF01833">
    <property type="entry name" value="TIG"/>
    <property type="match status" value="4"/>
</dbReference>
<feature type="domain" description="IPT/TIG" evidence="1">
    <location>
        <begin position="112"/>
        <end position="183"/>
    </location>
</feature>
<feature type="domain" description="IPT/TIG" evidence="1">
    <location>
        <begin position="276"/>
        <end position="351"/>
    </location>
</feature>
<dbReference type="InterPro" id="IPR013783">
    <property type="entry name" value="Ig-like_fold"/>
</dbReference>
<dbReference type="Gene3D" id="2.60.40.10">
    <property type="entry name" value="Immunoglobulins"/>
    <property type="match status" value="7"/>
</dbReference>
<dbReference type="EMBL" id="JBHULN010000029">
    <property type="protein sequence ID" value="MFD2574511.1"/>
    <property type="molecule type" value="Genomic_DNA"/>
</dbReference>
<evidence type="ECO:0000313" key="3">
    <source>
        <dbReference type="Proteomes" id="UP001597469"/>
    </source>
</evidence>
<dbReference type="RefSeq" id="WP_381528310.1">
    <property type="nucleotide sequence ID" value="NZ_JBHULN010000029.1"/>
</dbReference>
<organism evidence="2 3">
    <name type="scientific">Spirosoma soli</name>
    <dbReference type="NCBI Taxonomy" id="1770529"/>
    <lineage>
        <taxon>Bacteria</taxon>
        <taxon>Pseudomonadati</taxon>
        <taxon>Bacteroidota</taxon>
        <taxon>Cytophagia</taxon>
        <taxon>Cytophagales</taxon>
        <taxon>Cytophagaceae</taxon>
        <taxon>Spirosoma</taxon>
    </lineage>
</organism>
<proteinExistence type="predicted"/>
<accession>A0ABW5MDA1</accession>
<feature type="domain" description="IPT/TIG" evidence="1">
    <location>
        <begin position="192"/>
        <end position="265"/>
    </location>
</feature>
<dbReference type="InterPro" id="IPR014756">
    <property type="entry name" value="Ig_E-set"/>
</dbReference>
<feature type="domain" description="IPT/TIG" evidence="1">
    <location>
        <begin position="27"/>
        <end position="105"/>
    </location>
</feature>
<sequence>MKSTFLPFSFLFLLLGAIGCRIQKYPPELTGISPKQAPIGQEITLTGYQFSSTPTVTVGVAASAVAATVGSSDDNTIKITVPLVNPGRTQIRVQTDEGTSDPLPFIVEQPAPTLSTITPANGLPGTTVELTGAYLNQVRYVRFANVDIAVKDSSAQKLTVTVPPNIPRGPQTIVIETSGGVSSGSFIVAGTPQITSLSAKKIRPGSELIIKGVNLTDGLVYINGMGTDRSRTSVQDTEIRTIVPEFAQTGRVTVTVFDKLVATSADTLQIVQQPAIANLSAPDGIAGDKIILTGQNLREISAVSFGSLPATYRVISDTQLEATVPTLPSSGAVTVSASGVGGNTSAADPFFFYQAPTNITVNPARQLNNRPITISGQNLYRITEVRVSGQAVPITSRTEGFDLLVNVPANVVSGPVTVINRAGSASTAKPLVVIQKPVITDIIPKKARPGERVVLRGDFLLNAQILFSGTTTAAVDGGKNEDTERWVLVPADAQTGPIQVVNVLNDPVTTETFTVLRLIPDVDFTPKSAKVGTEVVLTGQNVASVQEIRFGNGTSSPAKFTLINTTSLKVTVPADAVTGQICLTNEAGKSCSTSSFTVAK</sequence>
<dbReference type="PROSITE" id="PS51257">
    <property type="entry name" value="PROKAR_LIPOPROTEIN"/>
    <property type="match status" value="1"/>
</dbReference>
<dbReference type="Proteomes" id="UP001597469">
    <property type="component" value="Unassembled WGS sequence"/>
</dbReference>
<reference evidence="3" key="1">
    <citation type="journal article" date="2019" name="Int. J. Syst. Evol. Microbiol.">
        <title>The Global Catalogue of Microorganisms (GCM) 10K type strain sequencing project: providing services to taxonomists for standard genome sequencing and annotation.</title>
        <authorList>
            <consortium name="The Broad Institute Genomics Platform"/>
            <consortium name="The Broad Institute Genome Sequencing Center for Infectious Disease"/>
            <person name="Wu L."/>
            <person name="Ma J."/>
        </authorList>
    </citation>
    <scope>NUCLEOTIDE SEQUENCE [LARGE SCALE GENOMIC DNA]</scope>
    <source>
        <strain evidence="3">KCTC 42805</strain>
    </source>
</reference>
<dbReference type="SUPFAM" id="SSF81296">
    <property type="entry name" value="E set domains"/>
    <property type="match status" value="6"/>
</dbReference>
<evidence type="ECO:0000313" key="2">
    <source>
        <dbReference type="EMBL" id="MFD2574511.1"/>
    </source>
</evidence>
<name>A0ABW5MDA1_9BACT</name>
<keyword evidence="3" id="KW-1185">Reference proteome</keyword>